<keyword evidence="7 10" id="KW-0119">Carbohydrate metabolism</keyword>
<reference evidence="13 14" key="1">
    <citation type="submission" date="2018-11" db="EMBL/GenBank/DDBJ databases">
        <title>Sequencing the genomes of 1000 actinobacteria strains.</title>
        <authorList>
            <person name="Klenk H.-P."/>
        </authorList>
    </citation>
    <scope>NUCLEOTIDE SEQUENCE [LARGE SCALE GENOMIC DNA]</scope>
    <source>
        <strain evidence="13 14">DSM 13521</strain>
    </source>
</reference>
<dbReference type="AlphaFoldDB" id="A0A3N2DD73"/>
<dbReference type="InterPro" id="IPR017853">
    <property type="entry name" value="GH"/>
</dbReference>
<organism evidence="13 14">
    <name type="scientific">Salana multivorans</name>
    <dbReference type="NCBI Taxonomy" id="120377"/>
    <lineage>
        <taxon>Bacteria</taxon>
        <taxon>Bacillati</taxon>
        <taxon>Actinomycetota</taxon>
        <taxon>Actinomycetes</taxon>
        <taxon>Micrococcales</taxon>
        <taxon>Beutenbergiaceae</taxon>
        <taxon>Salana</taxon>
    </lineage>
</organism>
<dbReference type="Proteomes" id="UP000275356">
    <property type="component" value="Unassembled WGS sequence"/>
</dbReference>
<evidence type="ECO:0000313" key="13">
    <source>
        <dbReference type="EMBL" id="ROR97723.1"/>
    </source>
</evidence>
<dbReference type="PANTHER" id="PTHR32438">
    <property type="entry name" value="4-ALPHA-GLUCANOTRANSFERASE DPE1, CHLOROPLASTIC/AMYLOPLASTIC"/>
    <property type="match status" value="1"/>
</dbReference>
<dbReference type="EC" id="2.4.1.25" evidence="3 10"/>
<dbReference type="RefSeq" id="WP_123739724.1">
    <property type="nucleotide sequence ID" value="NZ_RKHQ01000001.1"/>
</dbReference>
<feature type="region of interest" description="Disordered" evidence="11">
    <location>
        <begin position="735"/>
        <end position="776"/>
    </location>
</feature>
<feature type="domain" description="MalQ N-terminal beta-sandwich" evidence="12">
    <location>
        <begin position="83"/>
        <end position="181"/>
    </location>
</feature>
<proteinExistence type="inferred from homology"/>
<evidence type="ECO:0000256" key="2">
    <source>
        <dbReference type="ARBA" id="ARBA00005684"/>
    </source>
</evidence>
<keyword evidence="5 10" id="KW-0328">Glycosyltransferase</keyword>
<evidence type="ECO:0000256" key="9">
    <source>
        <dbReference type="ARBA" id="ARBA00031501"/>
    </source>
</evidence>
<keyword evidence="6 10" id="KW-0808">Transferase</keyword>
<dbReference type="Pfam" id="PF21226">
    <property type="entry name" value="MalQ_N"/>
    <property type="match status" value="1"/>
</dbReference>
<dbReference type="GO" id="GO:0005975">
    <property type="term" value="P:carbohydrate metabolic process"/>
    <property type="evidence" value="ECO:0007669"/>
    <property type="project" value="InterPro"/>
</dbReference>
<keyword evidence="14" id="KW-1185">Reference proteome</keyword>
<dbReference type="OrthoDB" id="9811841at2"/>
<dbReference type="InterPro" id="IPR003385">
    <property type="entry name" value="Glyco_hydro_77"/>
</dbReference>
<evidence type="ECO:0000259" key="12">
    <source>
        <dbReference type="Pfam" id="PF21226"/>
    </source>
</evidence>
<evidence type="ECO:0000313" key="14">
    <source>
        <dbReference type="Proteomes" id="UP000275356"/>
    </source>
</evidence>
<gene>
    <name evidence="13" type="ORF">EDD28_2329</name>
</gene>
<evidence type="ECO:0000256" key="5">
    <source>
        <dbReference type="ARBA" id="ARBA00022676"/>
    </source>
</evidence>
<evidence type="ECO:0000256" key="1">
    <source>
        <dbReference type="ARBA" id="ARBA00000439"/>
    </source>
</evidence>
<evidence type="ECO:0000256" key="11">
    <source>
        <dbReference type="SAM" id="MobiDB-lite"/>
    </source>
</evidence>
<evidence type="ECO:0000256" key="8">
    <source>
        <dbReference type="ARBA" id="ARBA00031423"/>
    </source>
</evidence>
<dbReference type="Gene3D" id="3.20.20.80">
    <property type="entry name" value="Glycosidases"/>
    <property type="match status" value="1"/>
</dbReference>
<evidence type="ECO:0000256" key="4">
    <source>
        <dbReference type="ARBA" id="ARBA00020295"/>
    </source>
</evidence>
<evidence type="ECO:0000256" key="3">
    <source>
        <dbReference type="ARBA" id="ARBA00012560"/>
    </source>
</evidence>
<dbReference type="Pfam" id="PF02446">
    <property type="entry name" value="Glyco_hydro_77"/>
    <property type="match status" value="1"/>
</dbReference>
<comment type="caution">
    <text evidence="13">The sequence shown here is derived from an EMBL/GenBank/DDBJ whole genome shotgun (WGS) entry which is preliminary data.</text>
</comment>
<evidence type="ECO:0000256" key="10">
    <source>
        <dbReference type="RuleBase" id="RU361207"/>
    </source>
</evidence>
<feature type="compositionally biased region" description="Low complexity" evidence="11">
    <location>
        <begin position="759"/>
        <end position="769"/>
    </location>
</feature>
<name>A0A3N2DD73_9MICO</name>
<evidence type="ECO:0000256" key="6">
    <source>
        <dbReference type="ARBA" id="ARBA00022679"/>
    </source>
</evidence>
<protein>
    <recommendedName>
        <fullName evidence="4 10">4-alpha-glucanotransferase</fullName>
        <ecNumber evidence="3 10">2.4.1.25</ecNumber>
    </recommendedName>
    <alternativeName>
        <fullName evidence="8 10">Amylomaltase</fullName>
    </alternativeName>
    <alternativeName>
        <fullName evidence="9 10">Disproportionating enzyme</fullName>
    </alternativeName>
</protein>
<dbReference type="SUPFAM" id="SSF51445">
    <property type="entry name" value="(Trans)glycosidases"/>
    <property type="match status" value="1"/>
</dbReference>
<dbReference type="GO" id="GO:0004134">
    <property type="term" value="F:4-alpha-glucanotransferase activity"/>
    <property type="evidence" value="ECO:0007669"/>
    <property type="project" value="UniProtKB-EC"/>
</dbReference>
<dbReference type="PANTHER" id="PTHR32438:SF5">
    <property type="entry name" value="4-ALPHA-GLUCANOTRANSFERASE DPE1, CHLOROPLASTIC_AMYLOPLASTIC"/>
    <property type="match status" value="1"/>
</dbReference>
<sequence length="776" mass="84720">MSDASSGTLAQVGTPPSPELAALAEAHGVASEYWSFFGERVHVPAETLRLVLAAMGIHADTPDQVALELAEVEQHPWRDLLPPSLVVVREHDGVRATLVVNVHDRHDVDLTLHLEDGTRTTLAVPDQVPQLRDVDGVRIWRLEVPLPADLPYGWHEIRAVQRRQGGGGADRRATCVLAVTPRALTFPDLRPGYGGRGWGLMAQLYSVRSRQSWGIGDFADLADLAEIAGGRGADFLLINPVHAGEAAGPIEPSPYLPTTRRFISPLYIRPEDVREAAYLPSNQRALVEWAHEDVAPANLDPLLLDRDAAWSAKKGALEVIFTAPRSASRQRAFAAFRAREGRALEDFALFCAIEEHYYGTERPAGVDDVRSAEVARLRRELADRVEFYAWLQWVADEQLGDARTAGERAGMGIGIMHDLAVGVHPEGSDAWSLQHMYARRISVGAPPDMYNQQGQDWSQPPWRPDMLAREGYAPLRDMVRSLLRHAGALRIDHVLGFFRLWWIPSGAGAANGTYVRYDHEAMIGVLVLEAYRAGAVIIGEDLGNVEPWVRDYLSSRGILGTSVLWFEDDGGRPRPPEHYRELLLATVNTHDLPPTAGYLAGEHVDLRQRLGLLTEPVEQVRAAADAERESMLAFLRERRLIGEHASEREIVEALHVLLVAAPSRLLGVALVDAVGERRAQNQPGTHREYPNWSIPLADSAENVVLVDDLDDVARFASLTGTVDAAMRRVAAERGDHRLEEAAGDPAAAADGGAGDGAADDAGPGEAGAPVTDGEPA</sequence>
<dbReference type="EMBL" id="RKHQ01000001">
    <property type="protein sequence ID" value="ROR97723.1"/>
    <property type="molecule type" value="Genomic_DNA"/>
</dbReference>
<comment type="similarity">
    <text evidence="2 10">Belongs to the disproportionating enzyme family.</text>
</comment>
<accession>A0A3N2DD73</accession>
<comment type="catalytic activity">
    <reaction evidence="1 10">
        <text>Transfers a segment of a (1-&gt;4)-alpha-D-glucan to a new position in an acceptor, which may be glucose or a (1-&gt;4)-alpha-D-glucan.</text>
        <dbReference type="EC" id="2.4.1.25"/>
    </reaction>
</comment>
<dbReference type="NCBIfam" id="TIGR00217">
    <property type="entry name" value="malQ"/>
    <property type="match status" value="1"/>
</dbReference>
<evidence type="ECO:0000256" key="7">
    <source>
        <dbReference type="ARBA" id="ARBA00023277"/>
    </source>
</evidence>
<dbReference type="InterPro" id="IPR048458">
    <property type="entry name" value="MalQ_N"/>
</dbReference>